<evidence type="ECO:0000256" key="8">
    <source>
        <dbReference type="ARBA" id="ARBA00022527"/>
    </source>
</evidence>
<keyword evidence="13" id="KW-0819">tRNA processing</keyword>
<dbReference type="GO" id="GO:0004674">
    <property type="term" value="F:protein serine/threonine kinase activity"/>
    <property type="evidence" value="ECO:0007669"/>
    <property type="project" value="UniProtKB-KW"/>
</dbReference>
<dbReference type="PROSITE" id="PS50011">
    <property type="entry name" value="PROTEIN_KINASE_DOM"/>
    <property type="match status" value="1"/>
</dbReference>
<keyword evidence="24 30" id="KW-0472">Membrane</keyword>
<keyword evidence="10" id="KW-0433">Leucine-rich repeat</keyword>
<dbReference type="InterPro" id="IPR011990">
    <property type="entry name" value="TPR-like_helical_dom_sf"/>
</dbReference>
<dbReference type="InterPro" id="IPR032675">
    <property type="entry name" value="LRR_dom_sf"/>
</dbReference>
<comment type="catalytic activity">
    <reaction evidence="28">
        <text>L-threonyl-[protein] + ATP = O-phospho-L-threonyl-[protein] + ADP + H(+)</text>
        <dbReference type="Rhea" id="RHEA:46608"/>
        <dbReference type="Rhea" id="RHEA-COMP:11060"/>
        <dbReference type="Rhea" id="RHEA-COMP:11605"/>
        <dbReference type="ChEBI" id="CHEBI:15378"/>
        <dbReference type="ChEBI" id="CHEBI:30013"/>
        <dbReference type="ChEBI" id="CHEBI:30616"/>
        <dbReference type="ChEBI" id="CHEBI:61977"/>
        <dbReference type="ChEBI" id="CHEBI:456216"/>
        <dbReference type="EC" id="2.7.11.1"/>
    </reaction>
</comment>
<evidence type="ECO:0000256" key="24">
    <source>
        <dbReference type="ARBA" id="ARBA00023136"/>
    </source>
</evidence>
<evidence type="ECO:0000256" key="30">
    <source>
        <dbReference type="PROSITE-ProRule" id="PRU00282"/>
    </source>
</evidence>
<dbReference type="GO" id="GO:0005886">
    <property type="term" value="C:plasma membrane"/>
    <property type="evidence" value="ECO:0007669"/>
    <property type="project" value="UniProtKB-SubCell"/>
</dbReference>
<evidence type="ECO:0000256" key="22">
    <source>
        <dbReference type="ARBA" id="ARBA00022842"/>
    </source>
</evidence>
<protein>
    <recommendedName>
        <fullName evidence="34">Protein kinase domain-containing protein</fullName>
    </recommendedName>
</protein>
<dbReference type="Proteomes" id="UP000290289">
    <property type="component" value="Chromosome 13"/>
</dbReference>
<evidence type="ECO:0000256" key="19">
    <source>
        <dbReference type="ARBA" id="ARBA00022801"/>
    </source>
</evidence>
<keyword evidence="7" id="KW-1003">Cell membrane</keyword>
<feature type="domain" description="Protein kinase" evidence="34">
    <location>
        <begin position="2091"/>
        <end position="2369"/>
    </location>
</feature>
<dbReference type="FunFam" id="3.40.50.11980:FF:000002">
    <property type="entry name" value="Proteinaceous RNase P 2"/>
    <property type="match status" value="1"/>
</dbReference>
<dbReference type="Gene3D" id="1.50.40.10">
    <property type="entry name" value="Mitochondrial carrier domain"/>
    <property type="match status" value="2"/>
</dbReference>
<comment type="similarity">
    <text evidence="5">Belongs to the protein kinase superfamily. Ser/Thr protein kinase family.</text>
</comment>
<dbReference type="GO" id="GO:0009414">
    <property type="term" value="P:response to water deprivation"/>
    <property type="evidence" value="ECO:0007669"/>
    <property type="project" value="UniProtKB-ARBA"/>
</dbReference>
<evidence type="ECO:0000256" key="11">
    <source>
        <dbReference type="ARBA" id="ARBA00022679"/>
    </source>
</evidence>
<evidence type="ECO:0000256" key="31">
    <source>
        <dbReference type="PROSITE-ProRule" id="PRU10141"/>
    </source>
</evidence>
<keyword evidence="19" id="KW-0378">Hydrolase</keyword>
<dbReference type="CDD" id="cd18671">
    <property type="entry name" value="PIN_PRORP-Zc3h12a-like"/>
    <property type="match status" value="1"/>
</dbReference>
<keyword evidence="9" id="KW-0597">Phosphoprotein</keyword>
<evidence type="ECO:0000256" key="27">
    <source>
        <dbReference type="ARBA" id="ARBA00023211"/>
    </source>
</evidence>
<dbReference type="FunFam" id="3.80.10.10:FF:000679">
    <property type="entry name" value="LRR receptor-like serine/threonine-protein kinase RPK2"/>
    <property type="match status" value="1"/>
</dbReference>
<dbReference type="PANTHER" id="PTHR48056">
    <property type="entry name" value="LRR RECEPTOR-LIKE SERINE/THREONINE-PROTEIN KINASE-RELATED"/>
    <property type="match status" value="1"/>
</dbReference>
<feature type="compositionally biased region" description="Polar residues" evidence="32">
    <location>
        <begin position="92"/>
        <end position="119"/>
    </location>
</feature>
<dbReference type="Pfam" id="PF00560">
    <property type="entry name" value="LRR_1"/>
    <property type="match status" value="7"/>
</dbReference>
<keyword evidence="15" id="KW-0732">Signal</keyword>
<comment type="catalytic activity">
    <reaction evidence="29">
        <text>L-seryl-[protein] + ATP = O-phospho-L-seryl-[protein] + ADP + H(+)</text>
        <dbReference type="Rhea" id="RHEA:17989"/>
        <dbReference type="Rhea" id="RHEA-COMP:9863"/>
        <dbReference type="Rhea" id="RHEA-COMP:11604"/>
        <dbReference type="ChEBI" id="CHEBI:15378"/>
        <dbReference type="ChEBI" id="CHEBI:29999"/>
        <dbReference type="ChEBI" id="CHEBI:30616"/>
        <dbReference type="ChEBI" id="CHEBI:83421"/>
        <dbReference type="ChEBI" id="CHEBI:456216"/>
        <dbReference type="EC" id="2.7.11.1"/>
    </reaction>
</comment>
<keyword evidence="27" id="KW-0464">Manganese</keyword>
<name>A0A498IBC1_MALDO</name>
<evidence type="ECO:0000256" key="28">
    <source>
        <dbReference type="ARBA" id="ARBA00047899"/>
    </source>
</evidence>
<evidence type="ECO:0000256" key="14">
    <source>
        <dbReference type="ARBA" id="ARBA00022723"/>
    </source>
</evidence>
<keyword evidence="26" id="KW-0325">Glycoprotein</keyword>
<sequence>MLIPVMDLEPGSSRNSKRSETVVDGSGGSKRSERPKVRDGSDDSSHLTRIPEATANEGGRVPTRKLVSISSLSSLASESSLEDLFQVDTNRTTTSTHASSLPQHHDSSSVGPASTSRASDVTHGSMVPGLSPTESPSIQTMDRCGGGYDPYRIPSSVFSRSKSNKELEWSVASNESLFSIHLGNNSFSRDHVLLLGDLVKSGELNKSGELFALNPAPHVPVVEIESDRIEEVRIEEVKIEEVRIEEVRESGVGVADETIKNTARANAEDHSEGRVPAPTGPVKSPTLSRRSDASGTSTRSFAFPILSDGMTDRMKSSVKVTQFAEEQCLEPEPLRPPPPVLLPPKKMEELLKNQIFAIHALSGVGSVALGTALTYPLDTIKTLIQVGSGSSKQLTTTQVLKRVGYFSGNSGLYNGFLWLAAGRTLGLGARFGTYEILTAFYKDGREDNYVYVSEALLAGLVSGVVESLISSPFELIKLRAQVTSASRIPNPASLPGKEAVAPLIQRLLRGCSPDVKALNSSVALLSTLTTKHPNMMSSLQEYPWMMTGSGKPPSVFNVRKPSEIISLEGWGALWRGLRPGVVRDSVFGGIFFSTWQSLHRAMLDWKAVGMDPEPRSDDEIGPLSPLAISIAAGISGSVAAAASHCFDTAKSRSECTVLPKYVSMERKLLKWGRPGNRFERVTGIHPSDRNLLFRGLGLRMGRSGIASLNLCTLALSNDSPSPSYPAVSNKAKRKARRESPEGVLKHKLDMCSRHGQLIQALSLYDDARSNGVPLGLHHYNVLLYLCSSNGGGDDGDVGLKRGFEIFRQMVEDKVVPNEATFTSAARLAIAAEDPEMAFHLEKQMKGLGIPPKLRSYDPALFEFCKKGEADRAYEVDAHMVESGVTAEEPEISAWIKASTDSSRSDKVYEMLHRLRTTVRQVSESTYGVVEEWFKSEEAARVGVDSWDANKVREGVVRGGGGWHGQGWLGSGNWRVERTQMDEAGICSCCGEKLVSIDIDPKETENFTTSLSWLAKGRFGEWLQGHGPFDAVVDGANVGLINQHNFSFFQLDTLVNRLRQMSPSKRLPLVILHQNRVTGGPAQNPNNKRLLESWKKSGALYATPVGSNDDWYWLYAAVNCKCLLVTNDEMRDHLFQLLGTSFFPRWKEKHQVRLSVSRRGLKLHMPPPYSIVIQLNNALLINTQQEAEDGKWHVPTTTETPKPPGLRSLQEAGRSRLQKTKKQGEGKSQKPTAVLPFVPEKMKCHLHFKTALFLNVFCLWSSVSGEALFSEKSILLEIKSSVSDPDGVLFGWRSNSFDHHCSWIGVSCDTKSRVVSLSLAGSGAKGGNFRALSCSQSVKFQFPYDGFGVWRKILVSGKLGGKVSPWVGKLSELRVLSLPYNELSGEIPKEIWGLEKLEVLDLEGNLLNGNLPTRFSGLRTLRVLNLGFNRIGGEIPFSLSKCVGLEVLNLVGNEVSGTIPGFVGRFAKLQGLYLAQNRLNGSIPATFGSYCRNLEYLDLSGNFLVGKIPGSLGNCRWLRTLLLFSNILNGGIPLELGWIRMLEVLDVSRNSLSGPVPAELGQCINLSVLVLSNLFNQLTTNQNTNGDTSIDLSGGLVDDYNYYEGSIPEEITTLPNLKIVWAPRATLEGKLPSNWGGCENLEMLNLAQNLFSGEVTGVFERCKKLHYLNLGSNMLSGKIDEKLPVPCMTVFNVSGNFMSGPVPKFLYRLCPQVPPNSDLVRVNNPSFPYQVLFTCQTQLYSHLPLSGGSFTVVHDFSGNNFTGPIQHLPLATARLGKQTVYAFLAGGNKLTGSFPETLLQKCDGLDGMIIDVSDNKLSGQIPFQIGAMCRSLRFLDASGNLLSRSIPSDIGDLESLVFLDLSWNQLQGQIPAGISHLKYLKYLSLDNNNLTGAIPASFVWLHSLEVLKLSSNSLSGDIPQGLVNLKNITVFLLDNNKLSGHIPSGFTNLKSLSTFNASFNNLSGSFPLNNSMMNCSSVLGNPFLIPCHIVSLTAPSSDQPDSYGSSQHNPDSLSATTGGDDNSGLGTIEIASIAAASAVVLVLLSLVILFFYMRKWIPDSRVQGFEYKEMTLFTDIGAPLTFENIVQATGNFNGSYHIGSGGFGATYKAEIAPGITVAVKRLAVGRFHGVQQFHAEIKTLGRVRHPNLVTLIGYHASETDMLLIYNYLPGGNLENFIKERSRRPFNWQILHKIALHIARALAYLHGECIPRVLHRDVKPSNILLDDEFNAYLSDFGLSRLLGTSETHATTGPAGTFGYVAPEYAMTCHVSEKSDVYSYGVVLLELMSYKKPLDPSFSSHGDGFNIVSWVDMLLERGQDKEVFIEGLWDAGPQNDLVEMLNLAVACTVKTLASRPTMKQVVERLKRIQPISRKADNEQSIELAIIT</sequence>
<dbReference type="Gene3D" id="3.80.10.10">
    <property type="entry name" value="Ribonuclease Inhibitor"/>
    <property type="match status" value="4"/>
</dbReference>
<evidence type="ECO:0000256" key="33">
    <source>
        <dbReference type="SAM" id="Phobius"/>
    </source>
</evidence>
<keyword evidence="6" id="KW-0217">Developmental protein</keyword>
<feature type="region of interest" description="Disordered" evidence="32">
    <location>
        <begin position="719"/>
        <end position="742"/>
    </location>
</feature>
<dbReference type="InterPro" id="IPR033443">
    <property type="entry name" value="PROP1-like_PPR_dom"/>
</dbReference>
<dbReference type="PANTHER" id="PTHR48056:SF63">
    <property type="entry name" value="PROTEIN KINASE DOMAIN-CONTAINING PROTEIN"/>
    <property type="match status" value="1"/>
</dbReference>
<comment type="caution">
    <text evidence="35">The sequence shown here is derived from an EMBL/GenBank/DDBJ whole genome shotgun (WGS) entry which is preliminary data.</text>
</comment>
<keyword evidence="20" id="KW-0862">Zinc</keyword>
<evidence type="ECO:0000256" key="10">
    <source>
        <dbReference type="ARBA" id="ARBA00022614"/>
    </source>
</evidence>
<dbReference type="GO" id="GO:0005524">
    <property type="term" value="F:ATP binding"/>
    <property type="evidence" value="ECO:0007669"/>
    <property type="project" value="UniProtKB-UniRule"/>
</dbReference>
<dbReference type="InterPro" id="IPR031595">
    <property type="entry name" value="PRORP_C"/>
</dbReference>
<dbReference type="FunFam" id="1.10.510.10:FF:000192">
    <property type="entry name" value="LRR receptor-like serine/threonine-protein kinase RPK2"/>
    <property type="match status" value="1"/>
</dbReference>
<evidence type="ECO:0000256" key="13">
    <source>
        <dbReference type="ARBA" id="ARBA00022694"/>
    </source>
</evidence>
<evidence type="ECO:0000256" key="26">
    <source>
        <dbReference type="ARBA" id="ARBA00023180"/>
    </source>
</evidence>
<keyword evidence="12 30" id="KW-0812">Transmembrane</keyword>
<evidence type="ECO:0000256" key="12">
    <source>
        <dbReference type="ARBA" id="ARBA00022692"/>
    </source>
</evidence>
<dbReference type="InterPro" id="IPR003591">
    <property type="entry name" value="Leu-rich_rpt_typical-subtyp"/>
</dbReference>
<dbReference type="GO" id="GO:0004526">
    <property type="term" value="F:ribonuclease P activity"/>
    <property type="evidence" value="ECO:0007669"/>
    <property type="project" value="UniProtKB-EC"/>
</dbReference>
<dbReference type="GO" id="GO:0001682">
    <property type="term" value="P:tRNA 5'-leader removal"/>
    <property type="evidence" value="ECO:0007669"/>
    <property type="project" value="UniProtKB-ARBA"/>
</dbReference>
<feature type="region of interest" description="Disordered" evidence="32">
    <location>
        <begin position="1"/>
        <end position="62"/>
    </location>
</feature>
<dbReference type="FunFam" id="3.30.200.20:FF:000260">
    <property type="entry name" value="LRR receptor-like serine/threonine-protein kinase RPK2"/>
    <property type="match status" value="1"/>
</dbReference>
<dbReference type="SUPFAM" id="SSF103506">
    <property type="entry name" value="Mitochondrial carrier"/>
    <property type="match status" value="1"/>
</dbReference>
<feature type="region of interest" description="Disordered" evidence="32">
    <location>
        <begin position="92"/>
        <end position="137"/>
    </location>
</feature>
<organism evidence="35 36">
    <name type="scientific">Malus domestica</name>
    <name type="common">Apple</name>
    <name type="synonym">Pyrus malus</name>
    <dbReference type="NCBI Taxonomy" id="3750"/>
    <lineage>
        <taxon>Eukaryota</taxon>
        <taxon>Viridiplantae</taxon>
        <taxon>Streptophyta</taxon>
        <taxon>Embryophyta</taxon>
        <taxon>Tracheophyta</taxon>
        <taxon>Spermatophyta</taxon>
        <taxon>Magnoliopsida</taxon>
        <taxon>eudicotyledons</taxon>
        <taxon>Gunneridae</taxon>
        <taxon>Pentapetalae</taxon>
        <taxon>rosids</taxon>
        <taxon>fabids</taxon>
        <taxon>Rosales</taxon>
        <taxon>Rosaceae</taxon>
        <taxon>Amygdaloideae</taxon>
        <taxon>Maleae</taxon>
        <taxon>Malus</taxon>
    </lineage>
</organism>
<dbReference type="Gene3D" id="3.40.50.11980">
    <property type="match status" value="1"/>
</dbReference>
<evidence type="ECO:0000256" key="5">
    <source>
        <dbReference type="ARBA" id="ARBA00008684"/>
    </source>
</evidence>
<dbReference type="GO" id="GO:0048508">
    <property type="term" value="P:embryonic meristem development"/>
    <property type="evidence" value="ECO:0007669"/>
    <property type="project" value="UniProtKB-ARBA"/>
</dbReference>
<dbReference type="EMBL" id="RDQH01000339">
    <property type="protein sequence ID" value="RXH79462.1"/>
    <property type="molecule type" value="Genomic_DNA"/>
</dbReference>
<dbReference type="InterPro" id="IPR001611">
    <property type="entry name" value="Leu-rich_rpt"/>
</dbReference>
<dbReference type="FunFam" id="1.25.40.10:FF:000339">
    <property type="entry name" value="Proteinaceous RNase P 1, chloroplastic/mitochondrial"/>
    <property type="match status" value="1"/>
</dbReference>
<dbReference type="GO" id="GO:0009409">
    <property type="term" value="P:response to cold"/>
    <property type="evidence" value="ECO:0007669"/>
    <property type="project" value="UniProtKB-ARBA"/>
</dbReference>
<dbReference type="GO" id="GO:0009942">
    <property type="term" value="P:longitudinal axis specification"/>
    <property type="evidence" value="ECO:0007669"/>
    <property type="project" value="UniProtKB-ARBA"/>
</dbReference>
<keyword evidence="21 31" id="KW-0067">ATP-binding</keyword>
<comment type="catalytic activity">
    <reaction evidence="1">
        <text>Endonucleolytic cleavage of RNA, removing 5'-extranucleotides from tRNA precursor.</text>
        <dbReference type="EC" id="3.1.26.5"/>
    </reaction>
</comment>
<keyword evidence="16" id="KW-0677">Repeat</keyword>
<evidence type="ECO:0000256" key="3">
    <source>
        <dbReference type="ARBA" id="ARBA00004141"/>
    </source>
</evidence>
<dbReference type="InterPro" id="IPR050647">
    <property type="entry name" value="Plant_LRR-RLKs"/>
</dbReference>
<comment type="subcellular location">
    <subcellularLocation>
        <location evidence="4">Cell membrane</location>
        <topology evidence="4">Single-pass type I membrane protein</topology>
    </subcellularLocation>
    <subcellularLocation>
        <location evidence="3">Membrane</location>
        <topology evidence="3">Multi-pass membrane protein</topology>
    </subcellularLocation>
</comment>
<feature type="region of interest" description="Disordered" evidence="32">
    <location>
        <begin position="263"/>
        <end position="297"/>
    </location>
</feature>
<dbReference type="Pfam" id="PF00153">
    <property type="entry name" value="Mito_carr"/>
    <property type="match status" value="1"/>
</dbReference>
<evidence type="ECO:0000259" key="34">
    <source>
        <dbReference type="PROSITE" id="PS50011"/>
    </source>
</evidence>
<dbReference type="Pfam" id="PF17177">
    <property type="entry name" value="PPR_long"/>
    <property type="match status" value="1"/>
</dbReference>
<dbReference type="CDD" id="cd14066">
    <property type="entry name" value="STKc_IRAK"/>
    <property type="match status" value="1"/>
</dbReference>
<keyword evidence="11" id="KW-0808">Transferase</keyword>
<dbReference type="InterPro" id="IPR008271">
    <property type="entry name" value="Ser/Thr_kinase_AS"/>
</dbReference>
<evidence type="ECO:0000256" key="2">
    <source>
        <dbReference type="ARBA" id="ARBA00001946"/>
    </source>
</evidence>
<feature type="region of interest" description="Disordered" evidence="32">
    <location>
        <begin position="1997"/>
        <end position="2017"/>
    </location>
</feature>
<evidence type="ECO:0000313" key="36">
    <source>
        <dbReference type="Proteomes" id="UP000290289"/>
    </source>
</evidence>
<evidence type="ECO:0000256" key="9">
    <source>
        <dbReference type="ARBA" id="ARBA00022553"/>
    </source>
</evidence>
<evidence type="ECO:0000256" key="15">
    <source>
        <dbReference type="ARBA" id="ARBA00022729"/>
    </source>
</evidence>
<evidence type="ECO:0000256" key="25">
    <source>
        <dbReference type="ARBA" id="ARBA00023170"/>
    </source>
</evidence>
<dbReference type="InterPro" id="IPR013210">
    <property type="entry name" value="LRR_N_plant-typ"/>
</dbReference>
<dbReference type="Pfam" id="PF00069">
    <property type="entry name" value="Pkinase"/>
    <property type="match status" value="1"/>
</dbReference>
<dbReference type="PROSITE" id="PS50920">
    <property type="entry name" value="SOLCAR"/>
    <property type="match status" value="2"/>
</dbReference>
<dbReference type="PROSITE" id="PS00107">
    <property type="entry name" value="PROTEIN_KINASE_ATP"/>
    <property type="match status" value="1"/>
</dbReference>
<dbReference type="FunFam" id="3.80.10.10:FF:000369">
    <property type="entry name" value="LRR receptor-like serine/threonine-protein kinase RPK2"/>
    <property type="match status" value="1"/>
</dbReference>
<dbReference type="SMART" id="SM00220">
    <property type="entry name" value="S_TKc"/>
    <property type="match status" value="1"/>
</dbReference>
<dbReference type="InterPro" id="IPR017441">
    <property type="entry name" value="Protein_kinase_ATP_BS"/>
</dbReference>
<evidence type="ECO:0000313" key="35">
    <source>
        <dbReference type="EMBL" id="RXH79462.1"/>
    </source>
</evidence>
<evidence type="ECO:0000256" key="29">
    <source>
        <dbReference type="ARBA" id="ARBA00048679"/>
    </source>
</evidence>
<keyword evidence="18" id="KW-0418">Kinase</keyword>
<evidence type="ECO:0000256" key="16">
    <source>
        <dbReference type="ARBA" id="ARBA00022737"/>
    </source>
</evidence>
<dbReference type="Pfam" id="PF08263">
    <property type="entry name" value="LRRNT_2"/>
    <property type="match status" value="1"/>
</dbReference>
<keyword evidence="36" id="KW-1185">Reference proteome</keyword>
<proteinExistence type="inferred from homology"/>
<feature type="repeat" description="Solcar" evidence="30">
    <location>
        <begin position="354"/>
        <end position="440"/>
    </location>
</feature>
<dbReference type="InterPro" id="IPR011009">
    <property type="entry name" value="Kinase-like_dom_sf"/>
</dbReference>
<keyword evidence="17 31" id="KW-0547">Nucleotide-binding</keyword>
<keyword evidence="22" id="KW-0460">Magnesium</keyword>
<dbReference type="Pfam" id="PF16953">
    <property type="entry name" value="PRORP"/>
    <property type="match status" value="1"/>
</dbReference>
<dbReference type="GO" id="GO:0009945">
    <property type="term" value="P:radial axis specification"/>
    <property type="evidence" value="ECO:0007669"/>
    <property type="project" value="UniProtKB-ARBA"/>
</dbReference>
<reference evidence="35 36" key="1">
    <citation type="submission" date="2018-10" db="EMBL/GenBank/DDBJ databases">
        <title>A high-quality apple genome assembly.</title>
        <authorList>
            <person name="Hu J."/>
        </authorList>
    </citation>
    <scope>NUCLEOTIDE SEQUENCE [LARGE SCALE GENOMIC DNA]</scope>
    <source>
        <strain evidence="36">cv. HFTH1</strain>
        <tissue evidence="35">Young leaf</tissue>
    </source>
</reference>
<dbReference type="Gene3D" id="3.30.200.20">
    <property type="entry name" value="Phosphorylase Kinase, domain 1"/>
    <property type="match status" value="1"/>
</dbReference>
<evidence type="ECO:0000256" key="21">
    <source>
        <dbReference type="ARBA" id="ARBA00022840"/>
    </source>
</evidence>
<evidence type="ECO:0000256" key="7">
    <source>
        <dbReference type="ARBA" id="ARBA00022475"/>
    </source>
</evidence>
<keyword evidence="25" id="KW-0675">Receptor</keyword>
<dbReference type="InterPro" id="IPR023395">
    <property type="entry name" value="MCP_dom_sf"/>
</dbReference>
<keyword evidence="8" id="KW-0723">Serine/threonine-protein kinase</keyword>
<feature type="compositionally biased region" description="Basic and acidic residues" evidence="32">
    <location>
        <begin position="30"/>
        <end position="46"/>
    </location>
</feature>
<evidence type="ECO:0000256" key="17">
    <source>
        <dbReference type="ARBA" id="ARBA00022741"/>
    </source>
</evidence>
<evidence type="ECO:0000256" key="6">
    <source>
        <dbReference type="ARBA" id="ARBA00022473"/>
    </source>
</evidence>
<evidence type="ECO:0000256" key="32">
    <source>
        <dbReference type="SAM" id="MobiDB-lite"/>
    </source>
</evidence>
<dbReference type="SUPFAM" id="SSF52058">
    <property type="entry name" value="L domain-like"/>
    <property type="match status" value="2"/>
</dbReference>
<dbReference type="SMART" id="SM00369">
    <property type="entry name" value="LRR_TYP"/>
    <property type="match status" value="7"/>
</dbReference>
<gene>
    <name evidence="35" type="ORF">DVH24_040609</name>
</gene>
<evidence type="ECO:0000256" key="4">
    <source>
        <dbReference type="ARBA" id="ARBA00004251"/>
    </source>
</evidence>
<keyword evidence="14" id="KW-0479">Metal-binding</keyword>
<feature type="region of interest" description="Disordered" evidence="32">
    <location>
        <begin position="1187"/>
        <end position="1231"/>
    </location>
</feature>
<dbReference type="Gene3D" id="1.10.510.10">
    <property type="entry name" value="Transferase(Phosphotransferase) domain 1"/>
    <property type="match status" value="1"/>
</dbReference>
<comment type="cofactor">
    <cofactor evidence="2">
        <name>Mg(2+)</name>
        <dbReference type="ChEBI" id="CHEBI:18420"/>
    </cofactor>
</comment>
<feature type="transmembrane region" description="Helical" evidence="33">
    <location>
        <begin position="2029"/>
        <end position="2051"/>
    </location>
</feature>
<evidence type="ECO:0000256" key="1">
    <source>
        <dbReference type="ARBA" id="ARBA00000928"/>
    </source>
</evidence>
<evidence type="ECO:0000256" key="23">
    <source>
        <dbReference type="ARBA" id="ARBA00022989"/>
    </source>
</evidence>
<feature type="binding site" evidence="31">
    <location>
        <position position="2119"/>
    </location>
    <ligand>
        <name>ATP</name>
        <dbReference type="ChEBI" id="CHEBI:30616"/>
    </ligand>
</feature>
<accession>A0A498IBC1</accession>
<keyword evidence="23 33" id="KW-1133">Transmembrane helix</keyword>
<evidence type="ECO:0000256" key="18">
    <source>
        <dbReference type="ARBA" id="ARBA00022777"/>
    </source>
</evidence>
<dbReference type="Gene3D" id="1.25.40.10">
    <property type="entry name" value="Tetratricopeptide repeat domain"/>
    <property type="match status" value="1"/>
</dbReference>
<dbReference type="GO" id="GO:0046872">
    <property type="term" value="F:metal ion binding"/>
    <property type="evidence" value="ECO:0007669"/>
    <property type="project" value="UniProtKB-KW"/>
</dbReference>
<dbReference type="PROSITE" id="PS00108">
    <property type="entry name" value="PROTEIN_KINASE_ST"/>
    <property type="match status" value="1"/>
</dbReference>
<dbReference type="InterPro" id="IPR018108">
    <property type="entry name" value="MCP_transmembrane"/>
</dbReference>
<feature type="compositionally biased region" description="Polar residues" evidence="32">
    <location>
        <begin position="285"/>
        <end position="297"/>
    </location>
</feature>
<feature type="repeat" description="Solcar" evidence="30">
    <location>
        <begin position="450"/>
        <end position="601"/>
    </location>
</feature>
<dbReference type="SUPFAM" id="SSF56112">
    <property type="entry name" value="Protein kinase-like (PK-like)"/>
    <property type="match status" value="1"/>
</dbReference>
<dbReference type="InterPro" id="IPR000719">
    <property type="entry name" value="Prot_kinase_dom"/>
</dbReference>
<evidence type="ECO:0000256" key="20">
    <source>
        <dbReference type="ARBA" id="ARBA00022833"/>
    </source>
</evidence>